<evidence type="ECO:0000313" key="3">
    <source>
        <dbReference type="Proteomes" id="UP000821837"/>
    </source>
</evidence>
<proteinExistence type="predicted"/>
<evidence type="ECO:0000256" key="1">
    <source>
        <dbReference type="SAM" id="MobiDB-lite"/>
    </source>
</evidence>
<feature type="region of interest" description="Disordered" evidence="1">
    <location>
        <begin position="46"/>
        <end position="86"/>
    </location>
</feature>
<name>A0A9D4SWJ6_RHISA</name>
<keyword evidence="3" id="KW-1185">Reference proteome</keyword>
<organism evidence="2 3">
    <name type="scientific">Rhipicephalus sanguineus</name>
    <name type="common">Brown dog tick</name>
    <name type="synonym">Ixodes sanguineus</name>
    <dbReference type="NCBI Taxonomy" id="34632"/>
    <lineage>
        <taxon>Eukaryota</taxon>
        <taxon>Metazoa</taxon>
        <taxon>Ecdysozoa</taxon>
        <taxon>Arthropoda</taxon>
        <taxon>Chelicerata</taxon>
        <taxon>Arachnida</taxon>
        <taxon>Acari</taxon>
        <taxon>Parasitiformes</taxon>
        <taxon>Ixodida</taxon>
        <taxon>Ixodoidea</taxon>
        <taxon>Ixodidae</taxon>
        <taxon>Rhipicephalinae</taxon>
        <taxon>Rhipicephalus</taxon>
        <taxon>Rhipicephalus</taxon>
    </lineage>
</organism>
<dbReference type="AlphaFoldDB" id="A0A9D4SWJ6"/>
<dbReference type="EMBL" id="JABSTV010001251">
    <property type="protein sequence ID" value="KAH7951997.1"/>
    <property type="molecule type" value="Genomic_DNA"/>
</dbReference>
<gene>
    <name evidence="2" type="ORF">HPB52_016669</name>
</gene>
<comment type="caution">
    <text evidence="2">The sequence shown here is derived from an EMBL/GenBank/DDBJ whole genome shotgun (WGS) entry which is preliminary data.</text>
</comment>
<evidence type="ECO:0000313" key="2">
    <source>
        <dbReference type="EMBL" id="KAH7951997.1"/>
    </source>
</evidence>
<accession>A0A9D4SWJ6</accession>
<sequence>MGPDNFDQVSRFGFENPPYHPPPPFFPLPLVSSSVKPRLPCDYRRLSRGGAAQHTHTNQSPCGRRQGGEAEGEPRFTPGPPGGLASRSECSLCPLGALVPTVCAADALIAHAAKGTRGDLRWAAGFASYATASLG</sequence>
<reference evidence="2" key="2">
    <citation type="submission" date="2021-09" db="EMBL/GenBank/DDBJ databases">
        <authorList>
            <person name="Jia N."/>
            <person name="Wang J."/>
            <person name="Shi W."/>
            <person name="Du L."/>
            <person name="Sun Y."/>
            <person name="Zhan W."/>
            <person name="Jiang J."/>
            <person name="Wang Q."/>
            <person name="Zhang B."/>
            <person name="Ji P."/>
            <person name="Sakyi L.B."/>
            <person name="Cui X."/>
            <person name="Yuan T."/>
            <person name="Jiang B."/>
            <person name="Yang W."/>
            <person name="Lam T.T.-Y."/>
            <person name="Chang Q."/>
            <person name="Ding S."/>
            <person name="Wang X."/>
            <person name="Zhu J."/>
            <person name="Ruan X."/>
            <person name="Zhao L."/>
            <person name="Wei J."/>
            <person name="Que T."/>
            <person name="Du C."/>
            <person name="Cheng J."/>
            <person name="Dai P."/>
            <person name="Han X."/>
            <person name="Huang E."/>
            <person name="Gao Y."/>
            <person name="Liu J."/>
            <person name="Shao H."/>
            <person name="Ye R."/>
            <person name="Li L."/>
            <person name="Wei W."/>
            <person name="Wang X."/>
            <person name="Wang C."/>
            <person name="Huo Q."/>
            <person name="Li W."/>
            <person name="Guo W."/>
            <person name="Chen H."/>
            <person name="Chen S."/>
            <person name="Zhou L."/>
            <person name="Zhou L."/>
            <person name="Ni X."/>
            <person name="Tian J."/>
            <person name="Zhou Y."/>
            <person name="Sheng Y."/>
            <person name="Liu T."/>
            <person name="Pan Y."/>
            <person name="Xia L."/>
            <person name="Li J."/>
            <person name="Zhao F."/>
            <person name="Cao W."/>
        </authorList>
    </citation>
    <scope>NUCLEOTIDE SEQUENCE</scope>
    <source>
        <strain evidence="2">Rsan-2018</strain>
        <tissue evidence="2">Larvae</tissue>
    </source>
</reference>
<reference evidence="2" key="1">
    <citation type="journal article" date="2020" name="Cell">
        <title>Large-Scale Comparative Analyses of Tick Genomes Elucidate Their Genetic Diversity and Vector Capacities.</title>
        <authorList>
            <consortium name="Tick Genome and Microbiome Consortium (TIGMIC)"/>
            <person name="Jia N."/>
            <person name="Wang J."/>
            <person name="Shi W."/>
            <person name="Du L."/>
            <person name="Sun Y."/>
            <person name="Zhan W."/>
            <person name="Jiang J.F."/>
            <person name="Wang Q."/>
            <person name="Zhang B."/>
            <person name="Ji P."/>
            <person name="Bell-Sakyi L."/>
            <person name="Cui X.M."/>
            <person name="Yuan T.T."/>
            <person name="Jiang B.G."/>
            <person name="Yang W.F."/>
            <person name="Lam T.T."/>
            <person name="Chang Q.C."/>
            <person name="Ding S.J."/>
            <person name="Wang X.J."/>
            <person name="Zhu J.G."/>
            <person name="Ruan X.D."/>
            <person name="Zhao L."/>
            <person name="Wei J.T."/>
            <person name="Ye R.Z."/>
            <person name="Que T.C."/>
            <person name="Du C.H."/>
            <person name="Zhou Y.H."/>
            <person name="Cheng J.X."/>
            <person name="Dai P.F."/>
            <person name="Guo W.B."/>
            <person name="Han X.H."/>
            <person name="Huang E.J."/>
            <person name="Li L.F."/>
            <person name="Wei W."/>
            <person name="Gao Y.C."/>
            <person name="Liu J.Z."/>
            <person name="Shao H.Z."/>
            <person name="Wang X."/>
            <person name="Wang C.C."/>
            <person name="Yang T.C."/>
            <person name="Huo Q.B."/>
            <person name="Li W."/>
            <person name="Chen H.Y."/>
            <person name="Chen S.E."/>
            <person name="Zhou L.G."/>
            <person name="Ni X.B."/>
            <person name="Tian J.H."/>
            <person name="Sheng Y."/>
            <person name="Liu T."/>
            <person name="Pan Y.S."/>
            <person name="Xia L.Y."/>
            <person name="Li J."/>
            <person name="Zhao F."/>
            <person name="Cao W.C."/>
        </authorList>
    </citation>
    <scope>NUCLEOTIDE SEQUENCE</scope>
    <source>
        <strain evidence="2">Rsan-2018</strain>
    </source>
</reference>
<protein>
    <submittedName>
        <fullName evidence="2">Uncharacterized protein</fullName>
    </submittedName>
</protein>
<dbReference type="Proteomes" id="UP000821837">
    <property type="component" value="Chromosome 5"/>
</dbReference>